<evidence type="ECO:0000313" key="2">
    <source>
        <dbReference type="Proteomes" id="UP000320888"/>
    </source>
</evidence>
<name>A0A553XQ03_9ACTN</name>
<accession>A0A553XQ03</accession>
<proteinExistence type="predicted"/>
<evidence type="ECO:0000313" key="1">
    <source>
        <dbReference type="EMBL" id="TSB19081.1"/>
    </source>
</evidence>
<keyword evidence="2" id="KW-1185">Reference proteome</keyword>
<comment type="caution">
    <text evidence="1">The sequence shown here is derived from an EMBL/GenBank/DDBJ whole genome shotgun (WGS) entry which is preliminary data.</text>
</comment>
<dbReference type="Proteomes" id="UP000320888">
    <property type="component" value="Unassembled WGS sequence"/>
</dbReference>
<gene>
    <name evidence="1" type="ORF">FNZ23_29395</name>
</gene>
<reference evidence="1 2" key="1">
    <citation type="submission" date="2019-07" db="EMBL/GenBank/DDBJ databases">
        <title>Draft genome for Streptomyces benahoarensis MZ03-48.</title>
        <authorList>
            <person name="Gonzalez-Pimentel J.L."/>
        </authorList>
    </citation>
    <scope>NUCLEOTIDE SEQUENCE [LARGE SCALE GENOMIC DNA]</scope>
    <source>
        <strain evidence="1 2">MZ03-48</strain>
    </source>
</reference>
<organism evidence="1 2">
    <name type="scientific">Streptomyces benahoarensis</name>
    <dbReference type="NCBI Taxonomy" id="2595054"/>
    <lineage>
        <taxon>Bacteria</taxon>
        <taxon>Bacillati</taxon>
        <taxon>Actinomycetota</taxon>
        <taxon>Actinomycetes</taxon>
        <taxon>Kitasatosporales</taxon>
        <taxon>Streptomycetaceae</taxon>
        <taxon>Streptomyces</taxon>
    </lineage>
</organism>
<protein>
    <submittedName>
        <fullName evidence="1">Uncharacterized protein</fullName>
    </submittedName>
</protein>
<sequence>MHDSPSPRSAYPLPSLPDGPEFPLLLRDVGWLLPRHGFPAIETETDALLLSAALSAFLLDHPKDTHHGTAGDRYPLPPREGDDLRIVSLVGEAADTLPDHGFPVVRSVIDHTRLAGALHGFLYRTREMP</sequence>
<dbReference type="EMBL" id="VKLS01000761">
    <property type="protein sequence ID" value="TSB19081.1"/>
    <property type="molecule type" value="Genomic_DNA"/>
</dbReference>
<dbReference type="AlphaFoldDB" id="A0A553XQ03"/>